<gene>
    <name evidence="2" type="ORF">ACFYXI_35325</name>
</gene>
<feature type="transmembrane region" description="Helical" evidence="1">
    <location>
        <begin position="73"/>
        <end position="90"/>
    </location>
</feature>
<keyword evidence="1" id="KW-0812">Transmembrane</keyword>
<organism evidence="2 3">
    <name type="scientific">Microtetraspora malaysiensis</name>
    <dbReference type="NCBI Taxonomy" id="161358"/>
    <lineage>
        <taxon>Bacteria</taxon>
        <taxon>Bacillati</taxon>
        <taxon>Actinomycetota</taxon>
        <taxon>Actinomycetes</taxon>
        <taxon>Streptosporangiales</taxon>
        <taxon>Streptosporangiaceae</taxon>
        <taxon>Microtetraspora</taxon>
    </lineage>
</organism>
<proteinExistence type="predicted"/>
<sequence>MGGIVGTLATAAGMWAGTNVDDLIVLTVLFLSLRAAGAPKAWQIWVGQYCGIATLVALSMIAALGLAVIADGWVGLLGLVPFALGLRGLIATIRARNSGEHASMAVSGGALSVASVTIANGGDNISVYTPVFHTIGTGASVVTIIAFFVALAVWCLAGSWLSSHKKVVEVIERYGHWIVPVVYVVIGTLVLRRSGVIGKIF</sequence>
<feature type="transmembrane region" description="Helical" evidence="1">
    <location>
        <begin position="45"/>
        <end position="67"/>
    </location>
</feature>
<feature type="transmembrane region" description="Helical" evidence="1">
    <location>
        <begin position="174"/>
        <end position="191"/>
    </location>
</feature>
<evidence type="ECO:0000313" key="2">
    <source>
        <dbReference type="EMBL" id="MFF3670873.1"/>
    </source>
</evidence>
<feature type="transmembrane region" description="Helical" evidence="1">
    <location>
        <begin position="102"/>
        <end position="119"/>
    </location>
</feature>
<name>A0ABW6T4G3_9ACTN</name>
<protein>
    <submittedName>
        <fullName evidence="2">Cadmium resistance transporter</fullName>
    </submittedName>
</protein>
<keyword evidence="1" id="KW-0472">Membrane</keyword>
<comment type="caution">
    <text evidence="2">The sequence shown here is derived from an EMBL/GenBank/DDBJ whole genome shotgun (WGS) entry which is preliminary data.</text>
</comment>
<evidence type="ECO:0000256" key="1">
    <source>
        <dbReference type="SAM" id="Phobius"/>
    </source>
</evidence>
<feature type="transmembrane region" description="Helical" evidence="1">
    <location>
        <begin position="12"/>
        <end position="33"/>
    </location>
</feature>
<dbReference type="Pfam" id="PF03596">
    <property type="entry name" value="Cad"/>
    <property type="match status" value="1"/>
</dbReference>
<accession>A0ABW6T4G3</accession>
<reference evidence="2 3" key="1">
    <citation type="submission" date="2024-10" db="EMBL/GenBank/DDBJ databases">
        <title>The Natural Products Discovery Center: Release of the First 8490 Sequenced Strains for Exploring Actinobacteria Biosynthetic Diversity.</title>
        <authorList>
            <person name="Kalkreuter E."/>
            <person name="Kautsar S.A."/>
            <person name="Yang D."/>
            <person name="Bader C.D."/>
            <person name="Teijaro C.N."/>
            <person name="Fluegel L."/>
            <person name="Davis C.M."/>
            <person name="Simpson J.R."/>
            <person name="Lauterbach L."/>
            <person name="Steele A.D."/>
            <person name="Gui C."/>
            <person name="Meng S."/>
            <person name="Li G."/>
            <person name="Viehrig K."/>
            <person name="Ye F."/>
            <person name="Su P."/>
            <person name="Kiefer A.F."/>
            <person name="Nichols A."/>
            <person name="Cepeda A.J."/>
            <person name="Yan W."/>
            <person name="Fan B."/>
            <person name="Jiang Y."/>
            <person name="Adhikari A."/>
            <person name="Zheng C.-J."/>
            <person name="Schuster L."/>
            <person name="Cowan T.M."/>
            <person name="Smanski M.J."/>
            <person name="Chevrette M.G."/>
            <person name="De Carvalho L.P.S."/>
            <person name="Shen B."/>
        </authorList>
    </citation>
    <scope>NUCLEOTIDE SEQUENCE [LARGE SCALE GENOMIC DNA]</scope>
    <source>
        <strain evidence="2 3">NPDC002173</strain>
    </source>
</reference>
<evidence type="ECO:0000313" key="3">
    <source>
        <dbReference type="Proteomes" id="UP001602013"/>
    </source>
</evidence>
<keyword evidence="3" id="KW-1185">Reference proteome</keyword>
<keyword evidence="1" id="KW-1133">Transmembrane helix</keyword>
<feature type="transmembrane region" description="Helical" evidence="1">
    <location>
        <begin position="139"/>
        <end position="162"/>
    </location>
</feature>
<dbReference type="EMBL" id="JBIASD010000037">
    <property type="protein sequence ID" value="MFF3670873.1"/>
    <property type="molecule type" value="Genomic_DNA"/>
</dbReference>
<dbReference type="RefSeq" id="WP_387417082.1">
    <property type="nucleotide sequence ID" value="NZ_CP191998.1"/>
</dbReference>
<dbReference type="InterPro" id="IPR004676">
    <property type="entry name" value="Cd-R_transporter"/>
</dbReference>
<dbReference type="Proteomes" id="UP001602013">
    <property type="component" value="Unassembled WGS sequence"/>
</dbReference>